<evidence type="ECO:0000259" key="1">
    <source>
        <dbReference type="Pfam" id="PF00542"/>
    </source>
</evidence>
<dbReference type="Pfam" id="PF00542">
    <property type="entry name" value="Ribosomal_L12"/>
    <property type="match status" value="1"/>
</dbReference>
<organism evidence="2 3">
    <name type="scientific">Nocardia arthritidis</name>
    <dbReference type="NCBI Taxonomy" id="228602"/>
    <lineage>
        <taxon>Bacteria</taxon>
        <taxon>Bacillati</taxon>
        <taxon>Actinomycetota</taxon>
        <taxon>Actinomycetes</taxon>
        <taxon>Mycobacteriales</taxon>
        <taxon>Nocardiaceae</taxon>
        <taxon>Nocardia</taxon>
    </lineage>
</organism>
<dbReference type="InterPro" id="IPR014719">
    <property type="entry name" value="Ribosomal_bL12_C/ClpS-like"/>
</dbReference>
<dbReference type="RefSeq" id="WP_167473197.1">
    <property type="nucleotide sequence ID" value="NZ_CP046172.1"/>
</dbReference>
<gene>
    <name evidence="2" type="ORF">F5544_11465</name>
</gene>
<dbReference type="EMBL" id="CP046172">
    <property type="protein sequence ID" value="QIS10185.1"/>
    <property type="molecule type" value="Genomic_DNA"/>
</dbReference>
<dbReference type="Gene3D" id="3.30.1390.10">
    <property type="match status" value="1"/>
</dbReference>
<dbReference type="GO" id="GO:0006412">
    <property type="term" value="P:translation"/>
    <property type="evidence" value="ECO:0007669"/>
    <property type="project" value="InterPro"/>
</dbReference>
<dbReference type="SUPFAM" id="SSF54736">
    <property type="entry name" value="ClpS-like"/>
    <property type="match status" value="1"/>
</dbReference>
<evidence type="ECO:0000313" key="3">
    <source>
        <dbReference type="Proteomes" id="UP000503540"/>
    </source>
</evidence>
<dbReference type="KEGG" id="nah:F5544_11465"/>
<proteinExistence type="predicted"/>
<sequence length="85" mass="9662">MFGDRNLERRIDLLNYKLDLIIKHLGIQDADAVVLNKSSGSYSVDLTEVGELMAQGKKIQAIKRYRELTGLGLKDAKDAVETRWR</sequence>
<dbReference type="InterPro" id="IPR013823">
    <property type="entry name" value="Ribosomal_bL12_C"/>
</dbReference>
<reference evidence="2 3" key="1">
    <citation type="journal article" date="2019" name="ACS Chem. Biol.">
        <title>Identification and Mobilization of a Cryptic Antibiotic Biosynthesis Gene Locus from a Human-Pathogenic Nocardia Isolate.</title>
        <authorList>
            <person name="Herisse M."/>
            <person name="Ishida K."/>
            <person name="Porter J.L."/>
            <person name="Howden B."/>
            <person name="Hertweck C."/>
            <person name="Stinear T.P."/>
            <person name="Pidot S.J."/>
        </authorList>
    </citation>
    <scope>NUCLEOTIDE SEQUENCE [LARGE SCALE GENOMIC DNA]</scope>
    <source>
        <strain evidence="2 3">AUSMDU00012717</strain>
    </source>
</reference>
<dbReference type="Proteomes" id="UP000503540">
    <property type="component" value="Chromosome"/>
</dbReference>
<accession>A0A6G9YA89</accession>
<feature type="domain" description="Large ribosomal subunit protein bL12 C-terminal" evidence="1">
    <location>
        <begin position="54"/>
        <end position="82"/>
    </location>
</feature>
<dbReference type="GO" id="GO:0003735">
    <property type="term" value="F:structural constituent of ribosome"/>
    <property type="evidence" value="ECO:0007669"/>
    <property type="project" value="InterPro"/>
</dbReference>
<keyword evidence="3" id="KW-1185">Reference proteome</keyword>
<name>A0A6G9YA89_9NOCA</name>
<evidence type="ECO:0000313" key="2">
    <source>
        <dbReference type="EMBL" id="QIS10185.1"/>
    </source>
</evidence>
<protein>
    <recommendedName>
        <fullName evidence="1">Large ribosomal subunit protein bL12 C-terminal domain-containing protein</fullName>
    </recommendedName>
</protein>
<dbReference type="AlphaFoldDB" id="A0A6G9YA89"/>